<dbReference type="PROSITE" id="PS51186">
    <property type="entry name" value="GNAT"/>
    <property type="match status" value="1"/>
</dbReference>
<dbReference type="InterPro" id="IPR000182">
    <property type="entry name" value="GNAT_dom"/>
</dbReference>
<feature type="domain" description="N-acetyltransferase" evidence="1">
    <location>
        <begin position="99"/>
        <end position="235"/>
    </location>
</feature>
<name>A0A1W2CRT2_9SPHI</name>
<gene>
    <name evidence="2" type="ORF">SAMN04488524_3114</name>
</gene>
<dbReference type="Proteomes" id="UP000192756">
    <property type="component" value="Unassembled WGS sequence"/>
</dbReference>
<evidence type="ECO:0000313" key="3">
    <source>
        <dbReference type="Proteomes" id="UP000192756"/>
    </source>
</evidence>
<evidence type="ECO:0000313" key="2">
    <source>
        <dbReference type="EMBL" id="SMC87602.1"/>
    </source>
</evidence>
<proteinExistence type="predicted"/>
<sequence>MNVILDNPIWFALNSVNAHLGSGNDNVKLFDAAVAPFAGLSVYAPGNFKQLFDLVSPDQVVVLFYPEADLDPAPFNVVVKVPGYQMVFEGKEPEAISGEELVRLTEKDLEEMLALTKLAQPGPFAGRTIDFGGYLGIFQDQKLIAMGGQRLQTQGFTEISAICTHPDSAGKGFAGKVLNELVRNIIASGNVPYLHVRADNARAIKLYQYLGFVIRTEMYFHVIKKGIAPINNSYR</sequence>
<organism evidence="2 3">
    <name type="scientific">Pedobacter africanus</name>
    <dbReference type="NCBI Taxonomy" id="151894"/>
    <lineage>
        <taxon>Bacteria</taxon>
        <taxon>Pseudomonadati</taxon>
        <taxon>Bacteroidota</taxon>
        <taxon>Sphingobacteriia</taxon>
        <taxon>Sphingobacteriales</taxon>
        <taxon>Sphingobacteriaceae</taxon>
        <taxon>Pedobacter</taxon>
    </lineage>
</organism>
<protein>
    <submittedName>
        <fullName evidence="2">FR47-like protein</fullName>
    </submittedName>
</protein>
<dbReference type="InterPro" id="IPR016181">
    <property type="entry name" value="Acyl_CoA_acyltransferase"/>
</dbReference>
<dbReference type="SUPFAM" id="SSF55729">
    <property type="entry name" value="Acyl-CoA N-acyltransferases (Nat)"/>
    <property type="match status" value="1"/>
</dbReference>
<evidence type="ECO:0000259" key="1">
    <source>
        <dbReference type="PROSITE" id="PS51186"/>
    </source>
</evidence>
<dbReference type="InterPro" id="IPR013653">
    <property type="entry name" value="GCN5-like_dom"/>
</dbReference>
<dbReference type="EMBL" id="FWXT01000002">
    <property type="protein sequence ID" value="SMC87602.1"/>
    <property type="molecule type" value="Genomic_DNA"/>
</dbReference>
<accession>A0A1W2CRT2</accession>
<dbReference type="AlphaFoldDB" id="A0A1W2CRT2"/>
<dbReference type="Gene3D" id="3.40.630.30">
    <property type="match status" value="1"/>
</dbReference>
<dbReference type="GO" id="GO:0016747">
    <property type="term" value="F:acyltransferase activity, transferring groups other than amino-acyl groups"/>
    <property type="evidence" value="ECO:0007669"/>
    <property type="project" value="InterPro"/>
</dbReference>
<dbReference type="OrthoDB" id="9797456at2"/>
<reference evidence="3" key="1">
    <citation type="submission" date="2017-04" db="EMBL/GenBank/DDBJ databases">
        <authorList>
            <person name="Varghese N."/>
            <person name="Submissions S."/>
        </authorList>
    </citation>
    <scope>NUCLEOTIDE SEQUENCE [LARGE SCALE GENOMIC DNA]</scope>
    <source>
        <strain evidence="3">DSM 12126</strain>
    </source>
</reference>
<dbReference type="Pfam" id="PF08445">
    <property type="entry name" value="FR47"/>
    <property type="match status" value="1"/>
</dbReference>
<dbReference type="RefSeq" id="WP_084239930.1">
    <property type="nucleotide sequence ID" value="NZ_FWXT01000002.1"/>
</dbReference>
<keyword evidence="3" id="KW-1185">Reference proteome</keyword>